<gene>
    <name evidence="1" type="ORF">FWILDA_LOCUS6015</name>
</gene>
<dbReference type="SUPFAM" id="SSF56112">
    <property type="entry name" value="Protein kinase-like (PK-like)"/>
    <property type="match status" value="1"/>
</dbReference>
<evidence type="ECO:0000313" key="2">
    <source>
        <dbReference type="Proteomes" id="UP001153678"/>
    </source>
</evidence>
<organism evidence="1 2">
    <name type="scientific">Funneliformis geosporum</name>
    <dbReference type="NCBI Taxonomy" id="1117311"/>
    <lineage>
        <taxon>Eukaryota</taxon>
        <taxon>Fungi</taxon>
        <taxon>Fungi incertae sedis</taxon>
        <taxon>Mucoromycota</taxon>
        <taxon>Glomeromycotina</taxon>
        <taxon>Glomeromycetes</taxon>
        <taxon>Glomerales</taxon>
        <taxon>Glomeraceae</taxon>
        <taxon>Funneliformis</taxon>
    </lineage>
</organism>
<dbReference type="OrthoDB" id="2439369at2759"/>
<feature type="non-terminal residue" evidence="1">
    <location>
        <position position="234"/>
    </location>
</feature>
<dbReference type="Gene3D" id="1.10.510.10">
    <property type="entry name" value="Transferase(Phosphotransferase) domain 1"/>
    <property type="match status" value="1"/>
</dbReference>
<sequence>HIDDINAIIHWLMPEKLKSISENQDSKTNKTKSYTIQYDIFSFVMLLWELGFQKTPYKGMSISVIQKHVLKGNRERFGSEACSDPIQKAYYKAIKFENLSEDLQNHKSINKVIPLTPFKEGLVAHKKQDYAKAWKCFEEHANVGDTAIEIFKEAADNGNGDAQLRYAFCLIDKGNENNNHNGIQKDQNKGVQYLKLAALKDQQKVIDILKRYKISLFDSNHKEKISMKILNYSP</sequence>
<dbReference type="InterPro" id="IPR011990">
    <property type="entry name" value="TPR-like_helical_dom_sf"/>
</dbReference>
<dbReference type="Proteomes" id="UP001153678">
    <property type="component" value="Unassembled WGS sequence"/>
</dbReference>
<evidence type="ECO:0000313" key="1">
    <source>
        <dbReference type="EMBL" id="CAI2173296.1"/>
    </source>
</evidence>
<keyword evidence="2" id="KW-1185">Reference proteome</keyword>
<name>A0A9W4SL40_9GLOM</name>
<comment type="caution">
    <text evidence="1">The sequence shown here is derived from an EMBL/GenBank/DDBJ whole genome shotgun (WGS) entry which is preliminary data.</text>
</comment>
<dbReference type="InterPro" id="IPR011009">
    <property type="entry name" value="Kinase-like_dom_sf"/>
</dbReference>
<proteinExistence type="predicted"/>
<dbReference type="EMBL" id="CAMKVN010001045">
    <property type="protein sequence ID" value="CAI2173296.1"/>
    <property type="molecule type" value="Genomic_DNA"/>
</dbReference>
<accession>A0A9W4SL40</accession>
<protein>
    <submittedName>
        <fullName evidence="1">5928_t:CDS:1</fullName>
    </submittedName>
</protein>
<dbReference type="Gene3D" id="1.25.40.10">
    <property type="entry name" value="Tetratricopeptide repeat domain"/>
    <property type="match status" value="1"/>
</dbReference>
<reference evidence="1" key="1">
    <citation type="submission" date="2022-08" db="EMBL/GenBank/DDBJ databases">
        <authorList>
            <person name="Kallberg Y."/>
            <person name="Tangrot J."/>
            <person name="Rosling A."/>
        </authorList>
    </citation>
    <scope>NUCLEOTIDE SEQUENCE</scope>
    <source>
        <strain evidence="1">Wild A</strain>
    </source>
</reference>
<dbReference type="AlphaFoldDB" id="A0A9W4SL40"/>
<dbReference type="SUPFAM" id="SSF81901">
    <property type="entry name" value="HCP-like"/>
    <property type="match status" value="1"/>
</dbReference>